<name>A0AA90NW68_9GAMM</name>
<dbReference type="Proteomes" id="UP001178148">
    <property type="component" value="Unassembled WGS sequence"/>
</dbReference>
<proteinExistence type="predicted"/>
<protein>
    <submittedName>
        <fullName evidence="2">Uncharacterized protein</fullName>
    </submittedName>
</protein>
<evidence type="ECO:0000313" key="2">
    <source>
        <dbReference type="EMBL" id="MDP0589278.1"/>
    </source>
</evidence>
<keyword evidence="3" id="KW-1185">Reference proteome</keyword>
<organism evidence="2 3">
    <name type="scientific">Candidatus Endonucleibacter bathymodioli</name>
    <dbReference type="NCBI Taxonomy" id="539814"/>
    <lineage>
        <taxon>Bacteria</taxon>
        <taxon>Pseudomonadati</taxon>
        <taxon>Pseudomonadota</taxon>
        <taxon>Gammaproteobacteria</taxon>
        <taxon>Oceanospirillales</taxon>
        <taxon>Endozoicomonadaceae</taxon>
        <taxon>Candidatus Endonucleibacter</taxon>
    </lineage>
</organism>
<feature type="region of interest" description="Disordered" evidence="1">
    <location>
        <begin position="380"/>
        <end position="406"/>
    </location>
</feature>
<sequence>MNISSVKKGLLAHTHKYKLLYITHSLFVTRSLFICLLLSQHAVSKYEIVCESSSHIEIQTYTYKNDDNDVPSPINEPSSKIASGINAWLVNNTISSNLLQDKTLFRIIVPTKNLDATLLDENASPFWITTETSDADISDYAHWPLLHQVFFPEQGIHLNKVDFYKTLTYRFYKLWSMVTEPVSKSCRRKIPDIYQMNQKNGYLPLSPFLTYLRQQTRIKHLQYIVPEEMDKDLSVIKFQLWLTKTDACPSGSKFCASHFQWTLFPYMDPTKEMYATMLDHKTFKIKCRRLSSDIHFLCIVPTISDAKEIKDIVMAEEKTSVQVSYMSAKIKTDVSYASDTKEKEIKEKFLSEADKVTGNCNLKRLTLSLLVVESHDATDHFTGEQSAKKKHSRRKDRFSSTISEVK</sequence>
<dbReference type="AlphaFoldDB" id="A0AA90NW68"/>
<accession>A0AA90NW68</accession>
<dbReference type="EMBL" id="JASXSV010000012">
    <property type="protein sequence ID" value="MDP0589278.1"/>
    <property type="molecule type" value="Genomic_DNA"/>
</dbReference>
<gene>
    <name evidence="2" type="ORF">QS748_08855</name>
</gene>
<evidence type="ECO:0000313" key="3">
    <source>
        <dbReference type="Proteomes" id="UP001178148"/>
    </source>
</evidence>
<comment type="caution">
    <text evidence="2">The sequence shown here is derived from an EMBL/GenBank/DDBJ whole genome shotgun (WGS) entry which is preliminary data.</text>
</comment>
<reference evidence="2 3" key="1">
    <citation type="journal article" date="2023" name="bioRxiv">
        <title>An intranuclear bacterial parasite of deep-sea mussels expresses apoptosis inhibitors acquired from its host.</title>
        <authorList>
            <person name="Gonzalez Porras M.A."/>
            <person name="Assie A."/>
            <person name="Tietjen M."/>
            <person name="Violette M."/>
            <person name="Kleiner M."/>
            <person name="Gruber-Vodicka H."/>
            <person name="Dubilier N."/>
            <person name="Leisch N."/>
        </authorList>
    </citation>
    <scope>NUCLEOTIDE SEQUENCE [LARGE SCALE GENOMIC DNA]</scope>
    <source>
        <strain evidence="2">IAP13</strain>
    </source>
</reference>
<evidence type="ECO:0000256" key="1">
    <source>
        <dbReference type="SAM" id="MobiDB-lite"/>
    </source>
</evidence>